<dbReference type="RefSeq" id="XP_040636451.1">
    <property type="nucleotide sequence ID" value="XM_040777874.1"/>
</dbReference>
<dbReference type="EMBL" id="KK088435">
    <property type="protein sequence ID" value="EYE92763.1"/>
    <property type="molecule type" value="Genomic_DNA"/>
</dbReference>
<organism evidence="1 2">
    <name type="scientific">Aspergillus ruber (strain CBS 135680)</name>
    <dbReference type="NCBI Taxonomy" id="1388766"/>
    <lineage>
        <taxon>Eukaryota</taxon>
        <taxon>Fungi</taxon>
        <taxon>Dikarya</taxon>
        <taxon>Ascomycota</taxon>
        <taxon>Pezizomycotina</taxon>
        <taxon>Eurotiomycetes</taxon>
        <taxon>Eurotiomycetidae</taxon>
        <taxon>Eurotiales</taxon>
        <taxon>Aspergillaceae</taxon>
        <taxon>Aspergillus</taxon>
        <taxon>Aspergillus subgen. Aspergillus</taxon>
    </lineage>
</organism>
<evidence type="ECO:0000313" key="2">
    <source>
        <dbReference type="Proteomes" id="UP000019804"/>
    </source>
</evidence>
<dbReference type="GeneID" id="63692998"/>
<accession>A0A017S6U4</accession>
<name>A0A017S6U4_ASPRC</name>
<gene>
    <name evidence="1" type="ORF">EURHEDRAFT_178717</name>
</gene>
<reference evidence="2" key="1">
    <citation type="journal article" date="2014" name="Nat. Commun.">
        <title>Genomic adaptations of the halophilic Dead Sea filamentous fungus Eurotium rubrum.</title>
        <authorList>
            <person name="Kis-Papo T."/>
            <person name="Weig A.R."/>
            <person name="Riley R."/>
            <person name="Persoh D."/>
            <person name="Salamov A."/>
            <person name="Sun H."/>
            <person name="Lipzen A."/>
            <person name="Wasser S.P."/>
            <person name="Rambold G."/>
            <person name="Grigoriev I.V."/>
            <person name="Nevo E."/>
        </authorList>
    </citation>
    <scope>NUCLEOTIDE SEQUENCE [LARGE SCALE GENOMIC DNA]</scope>
    <source>
        <strain evidence="2">CBS 135680</strain>
    </source>
</reference>
<dbReference type="Proteomes" id="UP000019804">
    <property type="component" value="Unassembled WGS sequence"/>
</dbReference>
<dbReference type="AlphaFoldDB" id="A0A017S6U4"/>
<evidence type="ECO:0000313" key="1">
    <source>
        <dbReference type="EMBL" id="EYE92763.1"/>
    </source>
</evidence>
<proteinExistence type="predicted"/>
<keyword evidence="2" id="KW-1185">Reference proteome</keyword>
<protein>
    <submittedName>
        <fullName evidence="1">Uncharacterized protein</fullName>
    </submittedName>
</protein>
<sequence length="74" mass="8530">MIFPPKMIESASHPLVRVTTITPARSRSQPGQSHWRWLWARALDRGPALARRIFGFSLSLVAWFRAWMGHGFAR</sequence>
<dbReference type="HOGENOM" id="CLU_2687390_0_0_1"/>